<accession>A0A6I6GJS6</accession>
<dbReference type="Gene3D" id="1.10.287.1260">
    <property type="match status" value="1"/>
</dbReference>
<sequence>MNEVLNQMILDNSLRSYLISAGIILGVAIFRRLLSKGAAWLIAKMITNKNRPFDRKRFHDLVLAPLDLFILVLAFIIAMHRLTMPELLKFTIYKAAFHDIIEAIGRGVLIGSFVWLCNRMIIYVSHLLQQKAALTADRTDDQLVMFFRDFLKVLVWILGVLMILKFSFGFNLSNVPNRPQHCGCGTGIGVS</sequence>
<evidence type="ECO:0000313" key="2">
    <source>
        <dbReference type="EMBL" id="QGW27142.1"/>
    </source>
</evidence>
<evidence type="ECO:0000313" key="3">
    <source>
        <dbReference type="Proteomes" id="UP000426027"/>
    </source>
</evidence>
<feature type="transmembrane region" description="Helical" evidence="1">
    <location>
        <begin position="103"/>
        <end position="128"/>
    </location>
</feature>
<evidence type="ECO:0000256" key="1">
    <source>
        <dbReference type="SAM" id="Phobius"/>
    </source>
</evidence>
<feature type="transmembrane region" description="Helical" evidence="1">
    <location>
        <begin position="149"/>
        <end position="168"/>
    </location>
</feature>
<evidence type="ECO:0008006" key="4">
    <source>
        <dbReference type="Google" id="ProtNLM"/>
    </source>
</evidence>
<protein>
    <recommendedName>
        <fullName evidence="4">Mechanosensitive ion channel family protein</fullName>
    </recommendedName>
</protein>
<organism evidence="2 3">
    <name type="scientific">Phnomibacter ginsenosidimutans</name>
    <dbReference type="NCBI Taxonomy" id="2676868"/>
    <lineage>
        <taxon>Bacteria</taxon>
        <taxon>Pseudomonadati</taxon>
        <taxon>Bacteroidota</taxon>
        <taxon>Chitinophagia</taxon>
        <taxon>Chitinophagales</taxon>
        <taxon>Chitinophagaceae</taxon>
        <taxon>Phnomibacter</taxon>
    </lineage>
</organism>
<dbReference type="AlphaFoldDB" id="A0A6I6GJS6"/>
<gene>
    <name evidence="2" type="ORF">GLV81_02635</name>
</gene>
<dbReference type="RefSeq" id="WP_157476604.1">
    <property type="nucleotide sequence ID" value="NZ_CP046566.1"/>
</dbReference>
<feature type="transmembrane region" description="Helical" evidence="1">
    <location>
        <begin position="14"/>
        <end position="34"/>
    </location>
</feature>
<dbReference type="EMBL" id="CP046566">
    <property type="protein sequence ID" value="QGW27142.1"/>
    <property type="molecule type" value="Genomic_DNA"/>
</dbReference>
<keyword evidence="3" id="KW-1185">Reference proteome</keyword>
<name>A0A6I6GJS6_9BACT</name>
<keyword evidence="1" id="KW-1133">Transmembrane helix</keyword>
<keyword evidence="1" id="KW-0472">Membrane</keyword>
<reference evidence="2 3" key="1">
    <citation type="submission" date="2019-11" db="EMBL/GenBank/DDBJ databases">
        <authorList>
            <person name="Im W.T."/>
        </authorList>
    </citation>
    <scope>NUCLEOTIDE SEQUENCE [LARGE SCALE GENOMIC DNA]</scope>
    <source>
        <strain evidence="2 3">SB-02</strain>
    </source>
</reference>
<keyword evidence="1" id="KW-0812">Transmembrane</keyword>
<proteinExistence type="predicted"/>
<dbReference type="KEGG" id="fls:GLV81_02635"/>
<dbReference type="Proteomes" id="UP000426027">
    <property type="component" value="Chromosome"/>
</dbReference>
<feature type="transmembrane region" description="Helical" evidence="1">
    <location>
        <begin position="61"/>
        <end position="83"/>
    </location>
</feature>